<keyword evidence="2 3" id="KW-0975">Bacterial flagellum</keyword>
<evidence type="ECO:0000259" key="4">
    <source>
        <dbReference type="Pfam" id="PF00669"/>
    </source>
</evidence>
<protein>
    <recommendedName>
        <fullName evidence="3">Flagellin</fullName>
    </recommendedName>
</protein>
<dbReference type="SUPFAM" id="SSF64518">
    <property type="entry name" value="Phase 1 flagellin"/>
    <property type="match status" value="1"/>
</dbReference>
<dbReference type="PANTHER" id="PTHR42792">
    <property type="entry name" value="FLAGELLIN"/>
    <property type="match status" value="1"/>
</dbReference>
<dbReference type="KEGG" id="cmav:ABHF33_02360"/>
<dbReference type="Pfam" id="PF00700">
    <property type="entry name" value="Flagellin_C"/>
    <property type="match status" value="1"/>
</dbReference>
<keyword evidence="6" id="KW-0282">Flagellum</keyword>
<sequence length="270" mass="28155">MMVINSSNNLNTLSAQRNNATQTAQTITSLSSGQRINRAADDAAGAAIIERFAAQIIGNSQGIRNLNDAVSLAQTAEGAISSISDNTQRIRELAVAAGNSTLSASDRQALQAEADQLSQSNTDIVRNTEFNGQAILQGGGFSFQAGANSNQQLNLNTSNLGGNNGLSSTGQINLSSTSAANANLDALDQDLQRISAERSNLGAFQSGLENSISNLRNTVENQSASRSRIADTDFAAQSAQLVQNSIRGQAELAMQAQANASGKQVLSLLR</sequence>
<dbReference type="EMBL" id="CP157355">
    <property type="protein sequence ID" value="XBM01150.1"/>
    <property type="molecule type" value="Genomic_DNA"/>
</dbReference>
<dbReference type="PRINTS" id="PR00207">
    <property type="entry name" value="FLAGELLIN"/>
</dbReference>
<comment type="function">
    <text evidence="3">Flagellin is the subunit protein which polymerizes to form the filaments of bacterial flagella.</text>
</comment>
<accession>A0AAU7FAR4</accession>
<dbReference type="GO" id="GO:0005198">
    <property type="term" value="F:structural molecule activity"/>
    <property type="evidence" value="ECO:0007669"/>
    <property type="project" value="UniProtKB-UniRule"/>
</dbReference>
<gene>
    <name evidence="6" type="ORF">ABHF33_02360</name>
</gene>
<comment type="similarity">
    <text evidence="1 3">Belongs to the bacterial flagellin family.</text>
</comment>
<organism evidence="6">
    <name type="scientific">Chitinibacter mangrovi</name>
    <dbReference type="NCBI Taxonomy" id="3153927"/>
    <lineage>
        <taxon>Bacteria</taxon>
        <taxon>Pseudomonadati</taxon>
        <taxon>Pseudomonadota</taxon>
        <taxon>Betaproteobacteria</taxon>
        <taxon>Neisseriales</taxon>
        <taxon>Chitinibacteraceae</taxon>
        <taxon>Chitinibacter</taxon>
    </lineage>
</organism>
<name>A0AAU7FAR4_9NEIS</name>
<dbReference type="InterPro" id="IPR001492">
    <property type="entry name" value="Flagellin"/>
</dbReference>
<dbReference type="InterPro" id="IPR042187">
    <property type="entry name" value="Flagellin_C_sub2"/>
</dbReference>
<reference evidence="6" key="1">
    <citation type="submission" date="2024-05" db="EMBL/GenBank/DDBJ databases">
        <authorList>
            <person name="Yang L."/>
            <person name="Pan L."/>
        </authorList>
    </citation>
    <scope>NUCLEOTIDE SEQUENCE</scope>
    <source>
        <strain evidence="6">FCG-7</strain>
    </source>
</reference>
<feature type="domain" description="Flagellin C-terminal" evidence="5">
    <location>
        <begin position="184"/>
        <end position="269"/>
    </location>
</feature>
<evidence type="ECO:0000259" key="5">
    <source>
        <dbReference type="Pfam" id="PF00700"/>
    </source>
</evidence>
<dbReference type="InterPro" id="IPR046358">
    <property type="entry name" value="Flagellin_C"/>
</dbReference>
<dbReference type="GO" id="GO:0005576">
    <property type="term" value="C:extracellular region"/>
    <property type="evidence" value="ECO:0007669"/>
    <property type="project" value="UniProtKB-SubCell"/>
</dbReference>
<dbReference type="Gene3D" id="6.10.10.10">
    <property type="entry name" value="Flagellar export chaperone, C-terminal domain"/>
    <property type="match status" value="1"/>
</dbReference>
<proteinExistence type="inferred from homology"/>
<dbReference type="Gene3D" id="1.20.1330.10">
    <property type="entry name" value="f41 fragment of flagellin, N-terminal domain"/>
    <property type="match status" value="1"/>
</dbReference>
<dbReference type="AlphaFoldDB" id="A0AAU7FAR4"/>
<keyword evidence="3" id="KW-0964">Secreted</keyword>
<evidence type="ECO:0000313" key="6">
    <source>
        <dbReference type="EMBL" id="XBM01150.1"/>
    </source>
</evidence>
<dbReference type="Pfam" id="PF00669">
    <property type="entry name" value="Flagellin_N"/>
    <property type="match status" value="1"/>
</dbReference>
<comment type="subcellular location">
    <subcellularLocation>
        <location evidence="3">Secreted</location>
    </subcellularLocation>
    <subcellularLocation>
        <location evidence="3">Bacterial flagellum</location>
    </subcellularLocation>
</comment>
<feature type="domain" description="Flagellin N-terminal" evidence="4">
    <location>
        <begin position="8"/>
        <end position="138"/>
    </location>
</feature>
<dbReference type="InterPro" id="IPR001029">
    <property type="entry name" value="Flagellin_N"/>
</dbReference>
<dbReference type="RefSeq" id="WP_348945461.1">
    <property type="nucleotide sequence ID" value="NZ_CP157355.1"/>
</dbReference>
<dbReference type="PANTHER" id="PTHR42792:SF2">
    <property type="entry name" value="FLAGELLIN"/>
    <property type="match status" value="1"/>
</dbReference>
<keyword evidence="6" id="KW-0969">Cilium</keyword>
<evidence type="ECO:0000256" key="2">
    <source>
        <dbReference type="ARBA" id="ARBA00023143"/>
    </source>
</evidence>
<evidence type="ECO:0000256" key="1">
    <source>
        <dbReference type="ARBA" id="ARBA00005709"/>
    </source>
</evidence>
<keyword evidence="6" id="KW-0966">Cell projection</keyword>
<dbReference type="GO" id="GO:0009288">
    <property type="term" value="C:bacterial-type flagellum"/>
    <property type="evidence" value="ECO:0007669"/>
    <property type="project" value="UniProtKB-SubCell"/>
</dbReference>
<evidence type="ECO:0000256" key="3">
    <source>
        <dbReference type="RuleBase" id="RU362073"/>
    </source>
</evidence>